<dbReference type="InterPro" id="IPR015424">
    <property type="entry name" value="PyrdxlP-dep_Trfase"/>
</dbReference>
<accession>A0ABW0NJB2</accession>
<dbReference type="PIRSF" id="PIRSF001434">
    <property type="entry name" value="CGS"/>
    <property type="match status" value="1"/>
</dbReference>
<reference evidence="7" key="1">
    <citation type="journal article" date="2019" name="Int. J. Syst. Evol. Microbiol.">
        <title>The Global Catalogue of Microorganisms (GCM) 10K type strain sequencing project: providing services to taxonomists for standard genome sequencing and annotation.</title>
        <authorList>
            <consortium name="The Broad Institute Genomics Platform"/>
            <consortium name="The Broad Institute Genome Sequencing Center for Infectious Disease"/>
            <person name="Wu L."/>
            <person name="Ma J."/>
        </authorList>
    </citation>
    <scope>NUCLEOTIDE SEQUENCE [LARGE SCALE GENOMIC DNA]</scope>
    <source>
        <strain evidence="7">CCUG 57401</strain>
    </source>
</reference>
<proteinExistence type="inferred from homology"/>
<dbReference type="PROSITE" id="PS00868">
    <property type="entry name" value="CYS_MET_METAB_PP"/>
    <property type="match status" value="1"/>
</dbReference>
<evidence type="ECO:0000313" key="7">
    <source>
        <dbReference type="Proteomes" id="UP001596037"/>
    </source>
</evidence>
<dbReference type="PANTHER" id="PTHR43797:SF2">
    <property type="entry name" value="HOMOCYSTEINE_CYSTEINE SYNTHASE"/>
    <property type="match status" value="1"/>
</dbReference>
<dbReference type="EMBL" id="JBHSMF010000009">
    <property type="protein sequence ID" value="MFC5499157.1"/>
    <property type="molecule type" value="Genomic_DNA"/>
</dbReference>
<dbReference type="RefSeq" id="WP_376851302.1">
    <property type="nucleotide sequence ID" value="NZ_JBHSMF010000009.1"/>
</dbReference>
<dbReference type="Gene3D" id="3.90.1150.10">
    <property type="entry name" value="Aspartate Aminotransferase, domain 1"/>
    <property type="match status" value="1"/>
</dbReference>
<keyword evidence="7" id="KW-1185">Reference proteome</keyword>
<evidence type="ECO:0000256" key="4">
    <source>
        <dbReference type="ARBA" id="ARBA00022898"/>
    </source>
</evidence>
<dbReference type="InterPro" id="IPR015421">
    <property type="entry name" value="PyrdxlP-dep_Trfase_major"/>
</dbReference>
<dbReference type="EC" id="2.5.1.49" evidence="6"/>
<keyword evidence="3 6" id="KW-0808">Transferase</keyword>
<gene>
    <name evidence="6" type="ORF">ACFPOE_16540</name>
</gene>
<evidence type="ECO:0000256" key="3">
    <source>
        <dbReference type="ARBA" id="ARBA00022679"/>
    </source>
</evidence>
<dbReference type="SUPFAM" id="SSF53383">
    <property type="entry name" value="PLP-dependent transferases"/>
    <property type="match status" value="1"/>
</dbReference>
<name>A0ABW0NJB2_9BURK</name>
<evidence type="ECO:0000313" key="6">
    <source>
        <dbReference type="EMBL" id="MFC5499157.1"/>
    </source>
</evidence>
<comment type="similarity">
    <text evidence="2 5">Belongs to the trans-sulfuration enzymes family.</text>
</comment>
<dbReference type="CDD" id="cd00614">
    <property type="entry name" value="CGS_like"/>
    <property type="match status" value="1"/>
</dbReference>
<sequence length="435" mass="46248">MAGYSDPGFDTLALHAGAAPDPATGARAVPIHLTTSFVFESSDHAAALFNLERAGHVYSRISNPTNAVFEQRVAALEGGIGAIATASGQAALHLSIATLMGAGSHIVASTALYGGSQNLLHYTMRRFGIETTFVKPGDIDGWRAAVRPNTKLLFGETVGNPGLDVLDIPVVSAIAHDAGVPLLVDSTLTTPYLMKPLDLGADLVYHSATKFLSGHGTVIGGVVVDGGSFDWDGPKAAGRFTELTAPYEGFHDMVFSEESTVGAFLLRARREGLRDFGASMSPHTAWLILQGIETLSLRMDRHMGNTRRIVEFLAAHSFVSRVGHPMLETHPSHALAQKLLPKGAGSVFSFDMKGNREQGKKFVDTLKVFSHLANVGDCRSLVIHPASTTHFRMTDDALASAGITQGTIRLSIGLEDADDLIDDLKRALKAAEKAS</sequence>
<dbReference type="NCBIfam" id="TIGR01326">
    <property type="entry name" value="OAH_OAS_sulfhy"/>
    <property type="match status" value="1"/>
</dbReference>
<evidence type="ECO:0000256" key="5">
    <source>
        <dbReference type="RuleBase" id="RU362118"/>
    </source>
</evidence>
<dbReference type="Gene3D" id="3.40.640.10">
    <property type="entry name" value="Type I PLP-dependent aspartate aminotransferase-like (Major domain)"/>
    <property type="match status" value="1"/>
</dbReference>
<dbReference type="NCBIfam" id="NF006004">
    <property type="entry name" value="PRK08134.1"/>
    <property type="match status" value="1"/>
</dbReference>
<dbReference type="PANTHER" id="PTHR43797">
    <property type="entry name" value="HOMOCYSTEINE/CYSTEINE SYNTHASE"/>
    <property type="match status" value="1"/>
</dbReference>
<dbReference type="InterPro" id="IPR015422">
    <property type="entry name" value="PyrdxlP-dep_Trfase_small"/>
</dbReference>
<dbReference type="GO" id="GO:0003961">
    <property type="term" value="F:O-acetylhomoserine aminocarboxypropyltransferase activity"/>
    <property type="evidence" value="ECO:0007669"/>
    <property type="project" value="UniProtKB-EC"/>
</dbReference>
<dbReference type="Pfam" id="PF01053">
    <property type="entry name" value="Cys_Met_Meta_PP"/>
    <property type="match status" value="1"/>
</dbReference>
<evidence type="ECO:0000256" key="2">
    <source>
        <dbReference type="ARBA" id="ARBA00009077"/>
    </source>
</evidence>
<protein>
    <submittedName>
        <fullName evidence="6">O-acetylhomoserine aminocarboxypropyltransferase</fullName>
        <ecNumber evidence="6">2.5.1.49</ecNumber>
    </submittedName>
</protein>
<dbReference type="Proteomes" id="UP001596037">
    <property type="component" value="Unassembled WGS sequence"/>
</dbReference>
<dbReference type="InterPro" id="IPR006235">
    <property type="entry name" value="OAc-hSer/O-AcSer_sulfhydrylase"/>
</dbReference>
<dbReference type="InterPro" id="IPR000277">
    <property type="entry name" value="Cys/Met-Metab_PyrdxlP-dep_enz"/>
</dbReference>
<evidence type="ECO:0000256" key="1">
    <source>
        <dbReference type="ARBA" id="ARBA00001933"/>
    </source>
</evidence>
<comment type="caution">
    <text evidence="6">The sequence shown here is derived from an EMBL/GenBank/DDBJ whole genome shotgun (WGS) entry which is preliminary data.</text>
</comment>
<comment type="cofactor">
    <cofactor evidence="1 5">
        <name>pyridoxal 5'-phosphate</name>
        <dbReference type="ChEBI" id="CHEBI:597326"/>
    </cofactor>
</comment>
<organism evidence="6 7">
    <name type="scientific">Caenimonas terrae</name>
    <dbReference type="NCBI Taxonomy" id="696074"/>
    <lineage>
        <taxon>Bacteria</taxon>
        <taxon>Pseudomonadati</taxon>
        <taxon>Pseudomonadota</taxon>
        <taxon>Betaproteobacteria</taxon>
        <taxon>Burkholderiales</taxon>
        <taxon>Comamonadaceae</taxon>
        <taxon>Caenimonas</taxon>
    </lineage>
</organism>
<keyword evidence="4 5" id="KW-0663">Pyridoxal phosphate</keyword>
<dbReference type="InterPro" id="IPR054542">
    <property type="entry name" value="Cys_met_metab_PP"/>
</dbReference>